<name>A0AAD5WYE7_9FUNG</name>
<dbReference type="Gene3D" id="3.40.50.1000">
    <property type="entry name" value="HAD superfamily/HAD-like"/>
    <property type="match status" value="1"/>
</dbReference>
<evidence type="ECO:0000313" key="2">
    <source>
        <dbReference type="Proteomes" id="UP001212841"/>
    </source>
</evidence>
<organism evidence="1 2">
    <name type="scientific">Rhizophlyctis rosea</name>
    <dbReference type="NCBI Taxonomy" id="64517"/>
    <lineage>
        <taxon>Eukaryota</taxon>
        <taxon>Fungi</taxon>
        <taxon>Fungi incertae sedis</taxon>
        <taxon>Chytridiomycota</taxon>
        <taxon>Chytridiomycota incertae sedis</taxon>
        <taxon>Chytridiomycetes</taxon>
        <taxon>Rhizophlyctidales</taxon>
        <taxon>Rhizophlyctidaceae</taxon>
        <taxon>Rhizophlyctis</taxon>
    </lineage>
</organism>
<dbReference type="SUPFAM" id="SSF56784">
    <property type="entry name" value="HAD-like"/>
    <property type="match status" value="1"/>
</dbReference>
<dbReference type="GO" id="GO:0005829">
    <property type="term" value="C:cytosol"/>
    <property type="evidence" value="ECO:0007669"/>
    <property type="project" value="TreeGrafter"/>
</dbReference>
<protein>
    <recommendedName>
        <fullName evidence="3">Haloacid dehalogenase-like hydrolase</fullName>
    </recommendedName>
</protein>
<evidence type="ECO:0000313" key="1">
    <source>
        <dbReference type="EMBL" id="KAJ3040780.1"/>
    </source>
</evidence>
<dbReference type="AlphaFoldDB" id="A0AAD5WYE7"/>
<proteinExistence type="predicted"/>
<dbReference type="InterPro" id="IPR036412">
    <property type="entry name" value="HAD-like_sf"/>
</dbReference>
<dbReference type="EMBL" id="JADGJD010001532">
    <property type="protein sequence ID" value="KAJ3040780.1"/>
    <property type="molecule type" value="Genomic_DNA"/>
</dbReference>
<keyword evidence="2" id="KW-1185">Reference proteome</keyword>
<dbReference type="GO" id="GO:0000287">
    <property type="term" value="F:magnesium ion binding"/>
    <property type="evidence" value="ECO:0007669"/>
    <property type="project" value="TreeGrafter"/>
</dbReference>
<evidence type="ECO:0008006" key="3">
    <source>
        <dbReference type="Google" id="ProtNLM"/>
    </source>
</evidence>
<dbReference type="Proteomes" id="UP001212841">
    <property type="component" value="Unassembled WGS sequence"/>
</dbReference>
<comment type="caution">
    <text evidence="1">The sequence shown here is derived from an EMBL/GenBank/DDBJ whole genome shotgun (WGS) entry which is preliminary data.</text>
</comment>
<accession>A0AAD5WYE7</accession>
<gene>
    <name evidence="1" type="ORF">HK097_002467</name>
</gene>
<reference evidence="1" key="1">
    <citation type="submission" date="2020-05" db="EMBL/GenBank/DDBJ databases">
        <title>Phylogenomic resolution of chytrid fungi.</title>
        <authorList>
            <person name="Stajich J.E."/>
            <person name="Amses K."/>
            <person name="Simmons R."/>
            <person name="Seto K."/>
            <person name="Myers J."/>
            <person name="Bonds A."/>
            <person name="Quandt C.A."/>
            <person name="Barry K."/>
            <person name="Liu P."/>
            <person name="Grigoriev I."/>
            <person name="Longcore J.E."/>
            <person name="James T.Y."/>
        </authorList>
    </citation>
    <scope>NUCLEOTIDE SEQUENCE</scope>
    <source>
        <strain evidence="1">JEL0318</strain>
    </source>
</reference>
<dbReference type="PANTHER" id="PTHR10000:SF8">
    <property type="entry name" value="HAD SUPERFAMILY HYDROLASE-LIKE, TYPE 3"/>
    <property type="match status" value="1"/>
</dbReference>
<dbReference type="InterPro" id="IPR023214">
    <property type="entry name" value="HAD_sf"/>
</dbReference>
<dbReference type="GO" id="GO:0016791">
    <property type="term" value="F:phosphatase activity"/>
    <property type="evidence" value="ECO:0007669"/>
    <property type="project" value="TreeGrafter"/>
</dbReference>
<dbReference type="Gene3D" id="3.30.1240.10">
    <property type="match status" value="1"/>
</dbReference>
<dbReference type="PANTHER" id="PTHR10000">
    <property type="entry name" value="PHOSPHOSERINE PHOSPHATASE"/>
    <property type="match status" value="1"/>
</dbReference>
<sequence length="305" mass="33439">MDKYPQLTDLPTNFTAERVKMICCDIDGTTLDPSHQVTPYTLETFRLVLALRPDLAIIFATGRSRVSASYLKASLAELGHSLGIYLNGSLCGLEDGDSTHEMKGFRPVREAPIPPIEAGWYLRWAVYNNRPVVLYNYDKILTSHECETFLITQAGYVHEPYPEKRRAEELMADVESGSIVVHKLSFMSPSSELDQTFLDLNSAPTRPTNTILVRTELLRLEVMHYSATKATAIRALAESVAKCTMDEVIAFGDGANDVEMISEVGMGVAMGNGVAVVKTGAKYVAPSNGMDGLARTLRAIFGIAP</sequence>
<dbReference type="Pfam" id="PF08282">
    <property type="entry name" value="Hydrolase_3"/>
    <property type="match status" value="1"/>
</dbReference>
<dbReference type="PROSITE" id="PS01229">
    <property type="entry name" value="COF_2"/>
    <property type="match status" value="1"/>
</dbReference>